<dbReference type="EMBL" id="JAURUP010000008">
    <property type="protein sequence ID" value="MDP9750503.1"/>
    <property type="molecule type" value="Genomic_DNA"/>
</dbReference>
<comment type="caution">
    <text evidence="1">The sequence shown here is derived from an EMBL/GenBank/DDBJ whole genome shotgun (WGS) entry which is preliminary data.</text>
</comment>
<dbReference type="GO" id="GO:0050480">
    <property type="term" value="F:imidazolonepropionase activity"/>
    <property type="evidence" value="ECO:0007669"/>
    <property type="project" value="UniProtKB-EC"/>
</dbReference>
<organism evidence="1 2">
    <name type="scientific">Thermoanaerobacter pentosaceus</name>
    <dbReference type="NCBI Taxonomy" id="694059"/>
    <lineage>
        <taxon>Bacteria</taxon>
        <taxon>Bacillati</taxon>
        <taxon>Bacillota</taxon>
        <taxon>Clostridia</taxon>
        <taxon>Thermoanaerobacterales</taxon>
        <taxon>Thermoanaerobacteraceae</taxon>
        <taxon>Thermoanaerobacter</taxon>
    </lineage>
</organism>
<evidence type="ECO:0000313" key="1">
    <source>
        <dbReference type="EMBL" id="MDP9750503.1"/>
    </source>
</evidence>
<dbReference type="EC" id="3.5.2.7" evidence="1"/>
<sequence>MGTDLLIYNIKKIYAHLDNRPLCGSDMEKVEEIEDAYIAIKDGKILAAGKSPNKKSTAHTVDFFKLHILYTLASYGLKITFS</sequence>
<keyword evidence="1" id="KW-0378">Hydrolase</keyword>
<reference evidence="1 2" key="1">
    <citation type="submission" date="2023-07" db="EMBL/GenBank/DDBJ databases">
        <title>Genomic Encyclopedia of Type Strains, Phase IV (KMG-IV): sequencing the most valuable type-strain genomes for metagenomic binning, comparative biology and taxonomic classification.</title>
        <authorList>
            <person name="Goeker M."/>
        </authorList>
    </citation>
    <scope>NUCLEOTIDE SEQUENCE [LARGE SCALE GENOMIC DNA]</scope>
    <source>
        <strain evidence="1 2">DSM 25963</strain>
    </source>
</reference>
<dbReference type="Gene3D" id="2.30.40.10">
    <property type="entry name" value="Urease, subunit C, domain 1"/>
    <property type="match status" value="1"/>
</dbReference>
<protein>
    <submittedName>
        <fullName evidence="1">Imidazolonepropionase</fullName>
        <ecNumber evidence="1">3.5.2.7</ecNumber>
    </submittedName>
</protein>
<dbReference type="RefSeq" id="WP_028991853.1">
    <property type="nucleotide sequence ID" value="NZ_JAURUP010000008.1"/>
</dbReference>
<dbReference type="SUPFAM" id="SSF51338">
    <property type="entry name" value="Composite domain of metallo-dependent hydrolases"/>
    <property type="match status" value="1"/>
</dbReference>
<dbReference type="InterPro" id="IPR011059">
    <property type="entry name" value="Metal-dep_hydrolase_composite"/>
</dbReference>
<accession>A0ABT9M323</accession>
<proteinExistence type="predicted"/>
<name>A0ABT9M323_9THEO</name>
<dbReference type="Proteomes" id="UP001223886">
    <property type="component" value="Unassembled WGS sequence"/>
</dbReference>
<evidence type="ECO:0000313" key="2">
    <source>
        <dbReference type="Proteomes" id="UP001223886"/>
    </source>
</evidence>
<keyword evidence="2" id="KW-1185">Reference proteome</keyword>
<gene>
    <name evidence="1" type="ORF">J2S24_000971</name>
</gene>